<dbReference type="PROSITE" id="PS51318">
    <property type="entry name" value="TAT"/>
    <property type="match status" value="1"/>
</dbReference>
<evidence type="ECO:0000313" key="7">
    <source>
        <dbReference type="Proteomes" id="UP000176087"/>
    </source>
</evidence>
<keyword evidence="7" id="KW-1185">Reference proteome</keyword>
<name>A0A1E7JSU5_9ACTN</name>
<dbReference type="PANTHER" id="PTHR31263">
    <property type="entry name" value="CELLULASE FAMILY PROTEIN (AFU_ORTHOLOGUE AFUA_5G14560)"/>
    <property type="match status" value="1"/>
</dbReference>
<dbReference type="Pfam" id="PF00150">
    <property type="entry name" value="Cellulase"/>
    <property type="match status" value="1"/>
</dbReference>
<keyword evidence="4" id="KW-0732">Signal</keyword>
<dbReference type="AlphaFoldDB" id="A0A1E7JSU5"/>
<dbReference type="GO" id="GO:0004553">
    <property type="term" value="F:hydrolase activity, hydrolyzing O-glycosyl compounds"/>
    <property type="evidence" value="ECO:0007669"/>
    <property type="project" value="InterPro"/>
</dbReference>
<evidence type="ECO:0000313" key="6">
    <source>
        <dbReference type="EMBL" id="OEU91984.1"/>
    </source>
</evidence>
<feature type="chain" id="PRO_5039341585" evidence="4">
    <location>
        <begin position="26"/>
        <end position="664"/>
    </location>
</feature>
<dbReference type="STRING" id="933944.AN215_05930"/>
<dbReference type="InterPro" id="IPR017853">
    <property type="entry name" value="GH"/>
</dbReference>
<feature type="compositionally biased region" description="Basic and acidic residues" evidence="3">
    <location>
        <begin position="103"/>
        <end position="112"/>
    </location>
</feature>
<evidence type="ECO:0000256" key="3">
    <source>
        <dbReference type="SAM" id="MobiDB-lite"/>
    </source>
</evidence>
<reference evidence="6 7" key="1">
    <citation type="journal article" date="2016" name="Front. Microbiol.">
        <title>Comparative Genomics Analysis of Streptomyces Species Reveals Their Adaptation to the Marine Environment and Their Diversity at the Genomic Level.</title>
        <authorList>
            <person name="Tian X."/>
            <person name="Zhang Z."/>
            <person name="Yang T."/>
            <person name="Chen M."/>
            <person name="Li J."/>
            <person name="Chen F."/>
            <person name="Yang J."/>
            <person name="Li W."/>
            <person name="Zhang B."/>
            <person name="Zhang Z."/>
            <person name="Wu J."/>
            <person name="Zhang C."/>
            <person name="Long L."/>
            <person name="Xiao J."/>
        </authorList>
    </citation>
    <scope>NUCLEOTIDE SEQUENCE [LARGE SCALE GENOMIC DNA]</scope>
    <source>
        <strain evidence="6 7">SCSIO 10390</strain>
    </source>
</reference>
<feature type="region of interest" description="Disordered" evidence="3">
    <location>
        <begin position="33"/>
        <end position="62"/>
    </location>
</feature>
<dbReference type="InterPro" id="IPR018087">
    <property type="entry name" value="Glyco_hydro_5_CS"/>
</dbReference>
<gene>
    <name evidence="6" type="ORF">AN215_05930</name>
</gene>
<dbReference type="Proteomes" id="UP000176087">
    <property type="component" value="Unassembled WGS sequence"/>
</dbReference>
<dbReference type="SUPFAM" id="SSF51445">
    <property type="entry name" value="(Trans)glycosidases"/>
    <property type="match status" value="1"/>
</dbReference>
<evidence type="ECO:0000259" key="5">
    <source>
        <dbReference type="Pfam" id="PF00150"/>
    </source>
</evidence>
<feature type="region of interest" description="Disordered" evidence="3">
    <location>
        <begin position="83"/>
        <end position="117"/>
    </location>
</feature>
<sequence length="664" mass="72042">MSVKRSFVRTALAAAVLGLAGVPVAAPHAVARAEAEPPADASGRTAHAPQLPAAAPAQDWAPPLSTRGRYIVDARGERFKLKSGNWHGASGTWTGSGSPDDPADNHAGEKSGRMPLGLDRAPMSEIIAGFRELGLNSVRLPFSNEMIHDERPVADASVAANPALKGKTPLQVYDAAVEALTGAGLAVILNNHTNTTRWCCGVDGNERWNSSQSTEKWESDWLFMAGRYRDNPRVVGADLYNEVRRSVLDDPNWGLGDRHDWFAASQRLADRILQEANPGLLMIIEGINWTGLPVDGLPHGRPTLEPVQRLSHTLVRSGKLVYSAHFYGYTGPNHSGATGIGETSDPRYRDFTRSELYDVLRRQAFHVASQQDRHFTAPVWISEFGVGGREETGAKERAWFGNFTDFLIESDADFAYWPLVGWHEDRKGNGWALLHWDSEGRRMGVYDGDDWREDAWRRLVEAPGRTGEVARPDRWSMLSPDHGDFVASLRMRGVPDWDRGARKAACPDGQRLAGLSHSGNRGLCTDAGARGPVAGSPARSGPAGDAYEVVRDERHVEPGNDWAYGHTKLQCPPGQFLTGYSVRGAAVSAALCSEAGQSLGADGRTVWFDRSDSRPPDAGGGDFAYGHHKGQCADDEYAAGIAHTRRAGSSGAPGALLCRKLDRP</sequence>
<accession>A0A1E7JSU5</accession>
<dbReference type="EMBL" id="LJGT01000037">
    <property type="protein sequence ID" value="OEU91984.1"/>
    <property type="molecule type" value="Genomic_DNA"/>
</dbReference>
<dbReference type="InterPro" id="IPR001547">
    <property type="entry name" value="Glyco_hydro_5"/>
</dbReference>
<protein>
    <submittedName>
        <fullName evidence="6">Glycoside hydrolase</fullName>
    </submittedName>
</protein>
<dbReference type="Gene3D" id="3.20.20.80">
    <property type="entry name" value="Glycosidases"/>
    <property type="match status" value="1"/>
</dbReference>
<organism evidence="6 7">
    <name type="scientific">Streptomyces abyssalis</name>
    <dbReference type="NCBI Taxonomy" id="933944"/>
    <lineage>
        <taxon>Bacteria</taxon>
        <taxon>Bacillati</taxon>
        <taxon>Actinomycetota</taxon>
        <taxon>Actinomycetes</taxon>
        <taxon>Kitasatosporales</taxon>
        <taxon>Streptomycetaceae</taxon>
        <taxon>Streptomyces</taxon>
    </lineage>
</organism>
<dbReference type="InterPro" id="IPR006311">
    <property type="entry name" value="TAT_signal"/>
</dbReference>
<dbReference type="GO" id="GO:0000272">
    <property type="term" value="P:polysaccharide catabolic process"/>
    <property type="evidence" value="ECO:0007669"/>
    <property type="project" value="InterPro"/>
</dbReference>
<comment type="caution">
    <text evidence="6">The sequence shown here is derived from an EMBL/GenBank/DDBJ whole genome shotgun (WGS) entry which is preliminary data.</text>
</comment>
<evidence type="ECO:0000256" key="2">
    <source>
        <dbReference type="ARBA" id="ARBA00023295"/>
    </source>
</evidence>
<feature type="signal peptide" evidence="4">
    <location>
        <begin position="1"/>
        <end position="25"/>
    </location>
</feature>
<evidence type="ECO:0000256" key="4">
    <source>
        <dbReference type="SAM" id="SignalP"/>
    </source>
</evidence>
<dbReference type="PROSITE" id="PS00659">
    <property type="entry name" value="GLYCOSYL_HYDROL_F5"/>
    <property type="match status" value="1"/>
</dbReference>
<evidence type="ECO:0000256" key="1">
    <source>
        <dbReference type="ARBA" id="ARBA00022801"/>
    </source>
</evidence>
<feature type="domain" description="Glycoside hydrolase family 5" evidence="5">
    <location>
        <begin position="122"/>
        <end position="417"/>
    </location>
</feature>
<keyword evidence="1 6" id="KW-0378">Hydrolase</keyword>
<proteinExistence type="predicted"/>
<keyword evidence="2" id="KW-0326">Glycosidase</keyword>
<dbReference type="PANTHER" id="PTHR31263:SF0">
    <property type="entry name" value="CELLULASE FAMILY PROTEIN (AFU_ORTHOLOGUE AFUA_5G14560)"/>
    <property type="match status" value="1"/>
</dbReference>
<dbReference type="PATRIC" id="fig|933944.5.peg.1456"/>